<dbReference type="GO" id="GO:0050770">
    <property type="term" value="P:regulation of axonogenesis"/>
    <property type="evidence" value="ECO:0007669"/>
    <property type="project" value="TreeGrafter"/>
</dbReference>
<gene>
    <name evidence="2" type="ORF">TDIB3V08_LOCUS2160</name>
</gene>
<sequence length="132" mass="15829">MTRDWPAVQLRIKEHPDFLQYFYECPEDVTWTECDMNDVNETRIPFDVLDTNEAETVFKNHVNALQQEEKRLERASLKRREAIEEMEKESEEANTTKTTVETIKKLKAKKRKLKQQALQTEIDLEKKRLKQM</sequence>
<dbReference type="AlphaFoldDB" id="A0A7R8VDJ2"/>
<accession>A0A7R8VDJ2</accession>
<protein>
    <submittedName>
        <fullName evidence="2">Uncharacterized protein</fullName>
    </submittedName>
</protein>
<evidence type="ECO:0000256" key="1">
    <source>
        <dbReference type="SAM" id="Coils"/>
    </source>
</evidence>
<evidence type="ECO:0000313" key="2">
    <source>
        <dbReference type="EMBL" id="CAD7195786.1"/>
    </source>
</evidence>
<keyword evidence="1" id="KW-0175">Coiled coil</keyword>
<dbReference type="PANTHER" id="PTHR46005:SF4">
    <property type="entry name" value="RHO GTPASE-ACTIVATING PROTEIN 190"/>
    <property type="match status" value="1"/>
</dbReference>
<proteinExistence type="predicted"/>
<organism evidence="2">
    <name type="scientific">Timema douglasi</name>
    <name type="common">Walking stick</name>
    <dbReference type="NCBI Taxonomy" id="61478"/>
    <lineage>
        <taxon>Eukaryota</taxon>
        <taxon>Metazoa</taxon>
        <taxon>Ecdysozoa</taxon>
        <taxon>Arthropoda</taxon>
        <taxon>Hexapoda</taxon>
        <taxon>Insecta</taxon>
        <taxon>Pterygota</taxon>
        <taxon>Neoptera</taxon>
        <taxon>Polyneoptera</taxon>
        <taxon>Phasmatodea</taxon>
        <taxon>Timematodea</taxon>
        <taxon>Timematoidea</taxon>
        <taxon>Timematidae</taxon>
        <taxon>Timema</taxon>
    </lineage>
</organism>
<dbReference type="GO" id="GO:0005829">
    <property type="term" value="C:cytosol"/>
    <property type="evidence" value="ECO:0007669"/>
    <property type="project" value="TreeGrafter"/>
</dbReference>
<dbReference type="PANTHER" id="PTHR46005">
    <property type="entry name" value="RHO GTPASE-ACTIVATING PROTEIN 190"/>
    <property type="match status" value="1"/>
</dbReference>
<dbReference type="GO" id="GO:0008361">
    <property type="term" value="P:regulation of cell size"/>
    <property type="evidence" value="ECO:0007669"/>
    <property type="project" value="TreeGrafter"/>
</dbReference>
<dbReference type="InterPro" id="IPR051978">
    <property type="entry name" value="Rho-GAP_domain"/>
</dbReference>
<name>A0A7R8VDJ2_TIMDO</name>
<dbReference type="GO" id="GO:0007266">
    <property type="term" value="P:Rho protein signal transduction"/>
    <property type="evidence" value="ECO:0007669"/>
    <property type="project" value="TreeGrafter"/>
</dbReference>
<feature type="coiled-coil region" evidence="1">
    <location>
        <begin position="58"/>
        <end position="130"/>
    </location>
</feature>
<dbReference type="EMBL" id="OA564890">
    <property type="protein sequence ID" value="CAD7195786.1"/>
    <property type="molecule type" value="Genomic_DNA"/>
</dbReference>
<reference evidence="2" key="1">
    <citation type="submission" date="2020-11" db="EMBL/GenBank/DDBJ databases">
        <authorList>
            <person name="Tran Van P."/>
        </authorList>
    </citation>
    <scope>NUCLEOTIDE SEQUENCE</scope>
</reference>
<dbReference type="GO" id="GO:0005096">
    <property type="term" value="F:GTPase activator activity"/>
    <property type="evidence" value="ECO:0007669"/>
    <property type="project" value="TreeGrafter"/>
</dbReference>